<evidence type="ECO:0000256" key="4">
    <source>
        <dbReference type="SAM" id="Phobius"/>
    </source>
</evidence>
<evidence type="ECO:0000313" key="5">
    <source>
        <dbReference type="Proteomes" id="UP001318040"/>
    </source>
</evidence>
<dbReference type="GO" id="GO:0005262">
    <property type="term" value="F:calcium channel activity"/>
    <property type="evidence" value="ECO:0007669"/>
    <property type="project" value="TreeGrafter"/>
</dbReference>
<accession>A0AAJ7WUH2</accession>
<reference evidence="6 7" key="1">
    <citation type="submission" date="2025-04" db="UniProtKB">
        <authorList>
            <consortium name="RefSeq"/>
        </authorList>
    </citation>
    <scope>IDENTIFICATION</scope>
    <source>
        <tissue evidence="6 7">Sperm</tissue>
    </source>
</reference>
<dbReference type="PANTHER" id="PTHR10582:SF33">
    <property type="entry name" value="TRANSIENT RECEPTOR POTENTIAL CHANNEL PYREXIA"/>
    <property type="match status" value="1"/>
</dbReference>
<evidence type="ECO:0000313" key="7">
    <source>
        <dbReference type="RefSeq" id="XP_032810621.1"/>
    </source>
</evidence>
<protein>
    <submittedName>
        <fullName evidence="6 7">Uncharacterized protein LOC116942611 isoform X1</fullName>
    </submittedName>
</protein>
<keyword evidence="1" id="KW-0677">Repeat</keyword>
<keyword evidence="4" id="KW-0472">Membrane</keyword>
<keyword evidence="4" id="KW-0812">Transmembrane</keyword>
<sequence length="308" mass="34715">MKHLRPFKIVGPLIIILGKMAVYILKAFFLFGQFFLAFFFSFWLIFGNKDVASFKTVPATLFTMFRISVVDMDEYEAMHKRDFTMLYILVASFLSITNIFVHNAILIAMLNQAYKRVSLNPVGNEYMQRVILLLSLEKNPLFRSRREGTRDYIQRCARFECSYGAGDEGPGSDGCGGGRDAAQLEYGRVSLKIEATLEGMVSSLMNRSLTKSENEGISTPLSSADVTHDTQGAPPVWRDALPGIESVPSTLCRLREEARALCLERRAAARGTLEEARELRGRLQALVDKRPSRGRRRRQLGRETAAQL</sequence>
<organism evidence="5 7">
    <name type="scientific">Petromyzon marinus</name>
    <name type="common">Sea lamprey</name>
    <dbReference type="NCBI Taxonomy" id="7757"/>
    <lineage>
        <taxon>Eukaryota</taxon>
        <taxon>Metazoa</taxon>
        <taxon>Chordata</taxon>
        <taxon>Craniata</taxon>
        <taxon>Vertebrata</taxon>
        <taxon>Cyclostomata</taxon>
        <taxon>Hyperoartia</taxon>
        <taxon>Petromyzontiformes</taxon>
        <taxon>Petromyzontidae</taxon>
        <taxon>Petromyzon</taxon>
    </lineage>
</organism>
<evidence type="ECO:0000256" key="3">
    <source>
        <dbReference type="SAM" id="MobiDB-lite"/>
    </source>
</evidence>
<dbReference type="AlphaFoldDB" id="A0AAJ7WUH2"/>
<dbReference type="Proteomes" id="UP001318040">
    <property type="component" value="Chromosome 15"/>
</dbReference>
<keyword evidence="5" id="KW-1185">Reference proteome</keyword>
<evidence type="ECO:0000256" key="2">
    <source>
        <dbReference type="ARBA" id="ARBA00023043"/>
    </source>
</evidence>
<dbReference type="GO" id="GO:0005886">
    <property type="term" value="C:plasma membrane"/>
    <property type="evidence" value="ECO:0007669"/>
    <property type="project" value="TreeGrafter"/>
</dbReference>
<dbReference type="RefSeq" id="XP_032810619.1">
    <property type="nucleotide sequence ID" value="XM_032954728.1"/>
</dbReference>
<gene>
    <name evidence="6 7" type="primary">LOC116942611</name>
</gene>
<feature type="transmembrane region" description="Helical" evidence="4">
    <location>
        <begin position="85"/>
        <end position="110"/>
    </location>
</feature>
<keyword evidence="2" id="KW-0040">ANK repeat</keyword>
<keyword evidence="4" id="KW-1133">Transmembrane helix</keyword>
<evidence type="ECO:0000313" key="6">
    <source>
        <dbReference type="RefSeq" id="XP_032810619.1"/>
    </source>
</evidence>
<evidence type="ECO:0000256" key="1">
    <source>
        <dbReference type="ARBA" id="ARBA00022737"/>
    </source>
</evidence>
<dbReference type="PANTHER" id="PTHR10582">
    <property type="entry name" value="TRANSIENT RECEPTOR POTENTIAL ION CHANNEL PROTEIN"/>
    <property type="match status" value="1"/>
</dbReference>
<dbReference type="RefSeq" id="XP_032810621.1">
    <property type="nucleotide sequence ID" value="XM_032954730.1"/>
</dbReference>
<dbReference type="KEGG" id="pmrn:116942611"/>
<feature type="transmembrane region" description="Helical" evidence="4">
    <location>
        <begin position="21"/>
        <end position="46"/>
    </location>
</feature>
<dbReference type="GO" id="GO:0098703">
    <property type="term" value="P:calcium ion import across plasma membrane"/>
    <property type="evidence" value="ECO:0007669"/>
    <property type="project" value="TreeGrafter"/>
</dbReference>
<name>A0AAJ7WUH2_PETMA</name>
<feature type="region of interest" description="Disordered" evidence="3">
    <location>
        <begin position="288"/>
        <end position="308"/>
    </location>
</feature>
<proteinExistence type="predicted"/>
<dbReference type="InterPro" id="IPR024862">
    <property type="entry name" value="TRPV"/>
</dbReference>